<evidence type="ECO:0000256" key="20">
    <source>
        <dbReference type="ARBA" id="ARBA00023329"/>
    </source>
</evidence>
<dbReference type="Bgee" id="ENSBTAG00000012387">
    <property type="expression patterns" value="Expressed in cardiac atrium and 104 other cell types or tissues"/>
</dbReference>
<comment type="catalytic activity">
    <reaction evidence="31">
        <text>N-octanoyl-(2S)-hydroxyglycine = octanamide + glyoxylate</text>
        <dbReference type="Rhea" id="RHEA:58616"/>
        <dbReference type="ChEBI" id="CHEBI:36655"/>
        <dbReference type="ChEBI" id="CHEBI:142682"/>
        <dbReference type="ChEBI" id="CHEBI:142691"/>
    </reaction>
</comment>
<comment type="catalytic activity">
    <reaction evidence="1">
        <text>a [peptide]-C-terminal (2S)-2-hydroxyglycine = a [peptide]-C-terminal amide + glyoxylate</text>
        <dbReference type="Rhea" id="RHEA:20924"/>
        <dbReference type="Rhea" id="RHEA-COMP:13485"/>
        <dbReference type="Rhea" id="RHEA-COMP:15321"/>
        <dbReference type="ChEBI" id="CHEBI:36655"/>
        <dbReference type="ChEBI" id="CHEBI:137001"/>
        <dbReference type="ChEBI" id="CHEBI:142768"/>
        <dbReference type="EC" id="4.3.2.5"/>
    </reaction>
</comment>
<gene>
    <name evidence="44 46" type="primary">PAM</name>
</gene>
<feature type="binding site" evidence="36">
    <location>
        <position position="237"/>
    </location>
    <ligand>
        <name>Cu(2+)</name>
        <dbReference type="ChEBI" id="CHEBI:29036"/>
        <label>1</label>
        <note>catalytic</note>
    </ligand>
</feature>
<keyword evidence="5" id="KW-0812">Transmembrane</keyword>
<feature type="repeat" description="NHL" evidence="39">
    <location>
        <begin position="617"/>
        <end position="662"/>
    </location>
</feature>
<dbReference type="FunFam" id="2.120.10.30:FF:000016">
    <property type="entry name" value="peptidyl-glycine alpha-amidating monooxygenase isoform X1"/>
    <property type="match status" value="1"/>
</dbReference>
<feature type="repeat" description="NHL" evidence="39">
    <location>
        <begin position="670"/>
        <end position="714"/>
    </location>
</feature>
<evidence type="ECO:0000256" key="15">
    <source>
        <dbReference type="ARBA" id="ARBA00023136"/>
    </source>
</evidence>
<dbReference type="AlphaFoldDB" id="A0A3Q1M2B1"/>
<comment type="catalytic activity">
    <reaction evidence="23">
        <text>N-tetradecanoylglycine + 2 L-ascorbate + O2 = N-tetradecanoyl-(2S)-hydroxyglycine + 2 monodehydro-L-ascorbate radical + H2O</text>
        <dbReference type="Rhea" id="RHEA:58544"/>
        <dbReference type="ChEBI" id="CHEBI:15377"/>
        <dbReference type="ChEBI" id="CHEBI:15379"/>
        <dbReference type="ChEBI" id="CHEBI:38290"/>
        <dbReference type="ChEBI" id="CHEBI:59513"/>
        <dbReference type="ChEBI" id="CHEBI:86500"/>
        <dbReference type="ChEBI" id="CHEBI:142694"/>
    </reaction>
</comment>
<sequence>MAGFRSLLVLLLVFPSGCVGFRSPLSVFKRFKETTRSFSNECLGTTRPVIPIDSSDFALDIRMPGVTPKQSDTYFCMSVRLPMDEEAFVIDFKPRASMDTVHHMLLFGCNMPASTGNYWFCDEGTCTDKANILYAWARNAPPTRLPKGVGFRVGGETGSKYFVLQVHYGDISAFRDNHKDCSGVSLHLTRLPQPLIAGMYLMMSVDTVIPPGGKVVNSDISCHYKKYPMHVFAYRVHTHHLGKVVSGYRVRNGQWTLIGRQSPQLPQAFYPVEHPVDVSFGDILAARCVFTGEGRTEVTHIGGTSSDEMCNLYIMYYMEAKHAVSFMTCTQNVAPDIFRTIPPEANIPIPVKSDMVMMHGHHKETENKDKTSLLQQPKREEEGVLEQGDFYSLLSKLLGEREDVVHVHKYNPTVKAESESDLVAEIANVVQKKDLGRSDTRESAEQERGNAILVRDRIHKFHRLVSTLRPAESRVLSLQQPLPGEGTWEPEHTGDFHVEEALDWPGVYLLPGQVSGVALDPQNNLVIFHRGDHVWDGNSFDSKFVYQQRGLGPIEEDTILVIDPNNAAVLQSSGKNLFYLPHGLSIDKDGNYWVTDVALHQVFKLDPKSKEGPLLTLGRSMQPGSDQNHFCQPTDVAVDPDTGTIYVSDGYCNSRLVQFSPSGKFITQWGEASLESSPKPGQFRVPHSLALVPPLGQLCVADRENGRIQCFKTDTKEFVREIKHPSFGRNVFAISYIPGLLFAVNGKPYFEDQEPVQGFVMNFSSGEIIDVFKPVRKHFDMPHDIAASEDGTVYVGDAHTNTVWKFTSTEKMEHRSVKKAGIEVQEIKDSERKLEASSGRVLGRLRGKGGGGLNLGNFFASRKGYSRKGFDRLSTEGSDQEKDEDASESEEEYSAPPPAPAPSS</sequence>
<feature type="binding site" evidence="36">
    <location>
        <position position="582"/>
    </location>
    <ligand>
        <name>Zn(2+)</name>
        <dbReference type="ChEBI" id="CHEBI:29105"/>
        <note>catalytic</note>
    </ligand>
</feature>
<dbReference type="InterPro" id="IPR001258">
    <property type="entry name" value="NHL_repeat"/>
</dbReference>
<comment type="catalytic activity">
    <reaction evidence="21">
        <text>a [peptide]-C-terminal glycine + 2 L-ascorbate + O2 = a [peptide]-C-terminal (2S)-2-hydroxyglycine + 2 monodehydro-L-ascorbate radical + H2O</text>
        <dbReference type="Rhea" id="RHEA:21452"/>
        <dbReference type="Rhea" id="RHEA-COMP:13486"/>
        <dbReference type="Rhea" id="RHEA-COMP:15321"/>
        <dbReference type="ChEBI" id="CHEBI:15377"/>
        <dbReference type="ChEBI" id="CHEBI:15379"/>
        <dbReference type="ChEBI" id="CHEBI:38290"/>
        <dbReference type="ChEBI" id="CHEBI:59513"/>
        <dbReference type="ChEBI" id="CHEBI:137000"/>
        <dbReference type="ChEBI" id="CHEBI:142768"/>
        <dbReference type="EC" id="1.14.17.3"/>
    </reaction>
</comment>
<dbReference type="InterPro" id="IPR014783">
    <property type="entry name" value="Cu2_ascorb_mOase_CS-2"/>
</dbReference>
<comment type="catalytic activity">
    <reaction evidence="27">
        <text>N-(9Z-octadecenoyl)-(2S)-hydroxyglycine = (9Z)-octadecenamide + glyoxylate</text>
        <dbReference type="Rhea" id="RHEA:58636"/>
        <dbReference type="ChEBI" id="CHEBI:36655"/>
        <dbReference type="ChEBI" id="CHEBI:116314"/>
        <dbReference type="ChEBI" id="CHEBI:142696"/>
    </reaction>
</comment>
<dbReference type="SUPFAM" id="SSF49742">
    <property type="entry name" value="PHM/PNGase F"/>
    <property type="match status" value="2"/>
</dbReference>
<evidence type="ECO:0000256" key="37">
    <source>
        <dbReference type="PIRSR" id="PIRSR600720-3"/>
    </source>
</evidence>
<feature type="binding site" evidence="36">
    <location>
        <position position="239"/>
    </location>
    <ligand>
        <name>Cu(2+)</name>
        <dbReference type="ChEBI" id="CHEBI:29036"/>
        <label>1</label>
        <note>catalytic</note>
    </ligand>
</feature>
<feature type="binding site" evidence="36">
    <location>
        <position position="517"/>
    </location>
    <ligand>
        <name>Ca(2+)</name>
        <dbReference type="ChEBI" id="CHEBI:29108"/>
        <note>structural</note>
    </ligand>
</feature>
<feature type="disulfide bond" evidence="37">
    <location>
        <begin position="109"/>
        <end position="126"/>
    </location>
</feature>
<dbReference type="PROSITE" id="PS00084">
    <property type="entry name" value="CU2_MONOOXYGENASE_1"/>
    <property type="match status" value="1"/>
</dbReference>
<keyword evidence="8" id="KW-0677">Repeat</keyword>
<evidence type="ECO:0000256" key="17">
    <source>
        <dbReference type="ARBA" id="ARBA00023180"/>
    </source>
</evidence>
<evidence type="ECO:0000256" key="29">
    <source>
        <dbReference type="ARBA" id="ARBA00051621"/>
    </source>
</evidence>
<feature type="domain" description="Copper type II ascorbate-dependent monooxygenase N-terminal" evidence="42">
    <location>
        <begin position="60"/>
        <end position="171"/>
    </location>
</feature>
<comment type="cofactor">
    <cofactor evidence="36">
        <name>Cu(2+)</name>
        <dbReference type="ChEBI" id="CHEBI:29036"/>
    </cofactor>
    <text evidence="36">Binds 2 Cu(2+) ions per subunit.</text>
</comment>
<dbReference type="PROSITE" id="PS51125">
    <property type="entry name" value="NHL"/>
    <property type="match status" value="4"/>
</dbReference>
<evidence type="ECO:0000313" key="45">
    <source>
        <dbReference type="Proteomes" id="UP000009136"/>
    </source>
</evidence>
<keyword evidence="6 36" id="KW-0479">Metal-binding</keyword>
<evidence type="ECO:0000256" key="30">
    <source>
        <dbReference type="ARBA" id="ARBA00051649"/>
    </source>
</evidence>
<comment type="catalytic activity">
    <reaction evidence="32">
        <text>N-(9Z-octadecenoyl)glycine + 2 L-ascorbate + O2 = N-(9Z-octadecenoyl)-(2S)-hydroxyglycine + 2 monodehydro-L-ascorbate radical + H2O</text>
        <dbReference type="Rhea" id="RHEA:58600"/>
        <dbReference type="ChEBI" id="CHEBI:15377"/>
        <dbReference type="ChEBI" id="CHEBI:15379"/>
        <dbReference type="ChEBI" id="CHEBI:38290"/>
        <dbReference type="ChEBI" id="CHEBI:59513"/>
        <dbReference type="ChEBI" id="CHEBI:133992"/>
        <dbReference type="ChEBI" id="CHEBI:142696"/>
    </reaction>
</comment>
<dbReference type="OrthoDB" id="10018185at2759"/>
<evidence type="ECO:0000256" key="10">
    <source>
        <dbReference type="ARBA" id="ARBA00022896"/>
    </source>
</evidence>
<evidence type="ECO:0000313" key="46">
    <source>
        <dbReference type="VGNC" id="VGNC:32561"/>
    </source>
</evidence>
<evidence type="ECO:0000256" key="31">
    <source>
        <dbReference type="ARBA" id="ARBA00052059"/>
    </source>
</evidence>
<evidence type="ECO:0000256" key="33">
    <source>
        <dbReference type="ARBA" id="ARBA00052836"/>
    </source>
</evidence>
<comment type="cofactor">
    <cofactor evidence="36">
        <name>Zn(2+)</name>
        <dbReference type="ChEBI" id="CHEBI:29105"/>
    </cofactor>
    <text evidence="36">Binds one Zn(2+) ion per subunit.</text>
</comment>
<evidence type="ECO:0000256" key="38">
    <source>
        <dbReference type="PIRSR" id="PIRSR600720-4"/>
    </source>
</evidence>
<feature type="signal peptide" evidence="41">
    <location>
        <begin position="1"/>
        <end position="20"/>
    </location>
</feature>
<evidence type="ECO:0000256" key="13">
    <source>
        <dbReference type="ARBA" id="ARBA00023008"/>
    </source>
</evidence>
<keyword evidence="17 38" id="KW-0325">Glycoprotein</keyword>
<evidence type="ECO:0000256" key="5">
    <source>
        <dbReference type="ARBA" id="ARBA00022692"/>
    </source>
</evidence>
<evidence type="ECO:0000256" key="4">
    <source>
        <dbReference type="ARBA" id="ARBA00010263"/>
    </source>
</evidence>
<keyword evidence="13 36" id="KW-0186">Copper</keyword>
<dbReference type="GO" id="GO:0001519">
    <property type="term" value="P:peptide amidation"/>
    <property type="evidence" value="ECO:0007669"/>
    <property type="project" value="UniProtKB-ARBA"/>
</dbReference>
<dbReference type="PANTHER" id="PTHR10680:SF14">
    <property type="entry name" value="PEPTIDYL-GLYCINE ALPHA-AMIDATING MONOOXYGENASE"/>
    <property type="match status" value="1"/>
</dbReference>
<dbReference type="InterPro" id="IPR000720">
    <property type="entry name" value="PHM/PAL"/>
</dbReference>
<keyword evidence="18" id="KW-0456">Lyase</keyword>
<keyword evidence="14" id="KW-0503">Monooxygenase</keyword>
<dbReference type="GO" id="GO:0004504">
    <property type="term" value="F:peptidylglycine monooxygenase activity"/>
    <property type="evidence" value="ECO:0007669"/>
    <property type="project" value="UniProtKB-EC"/>
</dbReference>
<dbReference type="InterPro" id="IPR020611">
    <property type="entry name" value="Cu2_ascorb_mOase_CS-1"/>
</dbReference>
<protein>
    <submittedName>
        <fullName evidence="44">Peptidylglycine alpha-amidating monooxygenase</fullName>
    </submittedName>
</protein>
<reference evidence="44" key="2">
    <citation type="submission" date="2025-08" db="UniProtKB">
        <authorList>
            <consortium name="Ensembl"/>
        </authorList>
    </citation>
    <scope>IDENTIFICATION</scope>
    <source>
        <strain evidence="44">Hereford</strain>
    </source>
</reference>
<evidence type="ECO:0000256" key="14">
    <source>
        <dbReference type="ARBA" id="ARBA00023033"/>
    </source>
</evidence>
<accession>A0A3Q1M2B1</accession>
<feature type="binding site" evidence="36">
    <location>
        <position position="102"/>
    </location>
    <ligand>
        <name>Cu(2+)</name>
        <dbReference type="ChEBI" id="CHEBI:29036"/>
        <label>1</label>
        <note>catalytic</note>
    </ligand>
</feature>
<dbReference type="InterPro" id="IPR011042">
    <property type="entry name" value="6-blade_b-propeller_TolB-like"/>
</dbReference>
<reference evidence="44" key="3">
    <citation type="submission" date="2025-09" db="UniProtKB">
        <authorList>
            <consortium name="Ensembl"/>
        </authorList>
    </citation>
    <scope>IDENTIFICATION</scope>
    <source>
        <strain evidence="44">Hereford</strain>
    </source>
</reference>
<feature type="disulfide bond" evidence="37">
    <location>
        <begin position="631"/>
        <end position="652"/>
    </location>
</feature>
<dbReference type="GO" id="GO:0030658">
    <property type="term" value="C:transport vesicle membrane"/>
    <property type="evidence" value="ECO:0007669"/>
    <property type="project" value="UniProtKB-SubCell"/>
</dbReference>
<evidence type="ECO:0000256" key="32">
    <source>
        <dbReference type="ARBA" id="ARBA00052318"/>
    </source>
</evidence>
<feature type="binding site" evidence="36">
    <location>
        <position position="783"/>
    </location>
    <ligand>
        <name>Zn(2+)</name>
        <dbReference type="ChEBI" id="CHEBI:29105"/>
        <note>catalytic</note>
    </ligand>
</feature>
<evidence type="ECO:0000256" key="34">
    <source>
        <dbReference type="ARBA" id="ARBA00064777"/>
    </source>
</evidence>
<dbReference type="Proteomes" id="UP000009136">
    <property type="component" value="Chromosome 7"/>
</dbReference>
<feature type="binding site" evidence="35">
    <location>
        <position position="530"/>
    </location>
    <ligand>
        <name>a protein</name>
        <dbReference type="ChEBI" id="CHEBI:16541"/>
    </ligand>
    <ligandPart>
        <name>C-terminal Xaa-(2S)-2-hydroxyglycine residue</name>
        <dbReference type="ChEBI" id="CHEBI:142768"/>
    </ligandPart>
</feature>
<dbReference type="InterPro" id="IPR036939">
    <property type="entry name" value="Cu2_ascorb_mOase_N_sf"/>
</dbReference>
<evidence type="ECO:0000256" key="11">
    <source>
        <dbReference type="ARBA" id="ARBA00022989"/>
    </source>
</evidence>
<evidence type="ECO:0000256" key="8">
    <source>
        <dbReference type="ARBA" id="ARBA00022737"/>
    </source>
</evidence>
<feature type="disulfide bond" evidence="37">
    <location>
        <begin position="222"/>
        <end position="329"/>
    </location>
</feature>
<evidence type="ECO:0000256" key="3">
    <source>
        <dbReference type="ARBA" id="ARBA00006026"/>
    </source>
</evidence>
<dbReference type="VEuPathDB" id="HostDB:ENSBTAG00000012387"/>
<keyword evidence="16 37" id="KW-1015">Disulfide bond</keyword>
<feature type="domain" description="Copper type II ascorbate-dependent monooxygenase C-terminal" evidence="43">
    <location>
        <begin position="196"/>
        <end position="340"/>
    </location>
</feature>
<keyword evidence="20" id="KW-0968">Cytoplasmic vesicle</keyword>
<feature type="disulfide bond" evidence="37">
    <location>
        <begin position="42"/>
        <end position="181"/>
    </location>
</feature>
<comment type="catalytic activity">
    <reaction evidence="29">
        <text>N-dodecanoylglycine + 2 L-ascorbate + O2 = N-dodecanoyl-(2S)-hydroxyglycine + 2 monodehydro-L-ascorbate radical + H2O</text>
        <dbReference type="Rhea" id="RHEA:58540"/>
        <dbReference type="ChEBI" id="CHEBI:15377"/>
        <dbReference type="ChEBI" id="CHEBI:15379"/>
        <dbReference type="ChEBI" id="CHEBI:38290"/>
        <dbReference type="ChEBI" id="CHEBI:59513"/>
        <dbReference type="ChEBI" id="CHEBI:142678"/>
        <dbReference type="ChEBI" id="CHEBI:142693"/>
    </reaction>
</comment>
<dbReference type="PRINTS" id="PR00790">
    <property type="entry name" value="PAMONOXGNASE"/>
</dbReference>
<comment type="subcellular location">
    <subcellularLocation>
        <location evidence="2">Cytoplasmic vesicle</location>
        <location evidence="2">Secretory vesicle membrane</location>
        <topology evidence="2">Single-pass membrane protein</topology>
    </subcellularLocation>
</comment>
<dbReference type="Pfam" id="PF03712">
    <property type="entry name" value="Cu2_monoox_C"/>
    <property type="match status" value="1"/>
</dbReference>
<keyword evidence="45" id="KW-1185">Reference proteome</keyword>
<dbReference type="PROSITE" id="PS00085">
    <property type="entry name" value="CU2_MONOOXYGENASE_2"/>
    <property type="match status" value="1"/>
</dbReference>
<organism evidence="44 45">
    <name type="scientific">Bos taurus</name>
    <name type="common">Bovine</name>
    <dbReference type="NCBI Taxonomy" id="9913"/>
    <lineage>
        <taxon>Eukaryota</taxon>
        <taxon>Metazoa</taxon>
        <taxon>Chordata</taxon>
        <taxon>Craniata</taxon>
        <taxon>Vertebrata</taxon>
        <taxon>Euteleostomi</taxon>
        <taxon>Mammalia</taxon>
        <taxon>Eutheria</taxon>
        <taxon>Laurasiatheria</taxon>
        <taxon>Artiodactyla</taxon>
        <taxon>Ruminantia</taxon>
        <taxon>Pecora</taxon>
        <taxon>Bovidae</taxon>
        <taxon>Bovinae</taxon>
        <taxon>Bos</taxon>
    </lineage>
</organism>
<dbReference type="Ensembl" id="ENSBTAT00000068971.3">
    <property type="protein sequence ID" value="ENSBTAP00000063908.1"/>
    <property type="gene ID" value="ENSBTAG00000012387.7"/>
</dbReference>
<evidence type="ECO:0000256" key="24">
    <source>
        <dbReference type="ARBA" id="ARBA00050546"/>
    </source>
</evidence>
<dbReference type="InterPro" id="IPR000323">
    <property type="entry name" value="Cu2_ascorb_mOase_N"/>
</dbReference>
<evidence type="ECO:0000259" key="42">
    <source>
        <dbReference type="Pfam" id="PF01082"/>
    </source>
</evidence>
<evidence type="ECO:0000256" key="7">
    <source>
        <dbReference type="ARBA" id="ARBA00022729"/>
    </source>
</evidence>
<comment type="catalytic activity">
    <reaction evidence="30">
        <text>N-octanoylglycine + 2 L-ascorbate + O2 = N-octanoyl-(2S)-hydroxyglycine + 2 monodehydro-L-ascorbate radical + H2O</text>
        <dbReference type="Rhea" id="RHEA:58612"/>
        <dbReference type="ChEBI" id="CHEBI:15377"/>
        <dbReference type="ChEBI" id="CHEBI:15379"/>
        <dbReference type="ChEBI" id="CHEBI:38290"/>
        <dbReference type="ChEBI" id="CHEBI:59513"/>
        <dbReference type="ChEBI" id="CHEBI:142681"/>
        <dbReference type="ChEBI" id="CHEBI:142691"/>
    </reaction>
</comment>
<evidence type="ECO:0000256" key="27">
    <source>
        <dbReference type="ARBA" id="ARBA00051186"/>
    </source>
</evidence>
<evidence type="ECO:0000256" key="9">
    <source>
        <dbReference type="ARBA" id="ARBA00022833"/>
    </source>
</evidence>
<dbReference type="InterPro" id="IPR014784">
    <property type="entry name" value="Cu2_ascorb_mOase-like_C"/>
</dbReference>
<comment type="catalytic activity">
    <reaction evidence="22">
        <text>N-(9Z,12Z,15Z)-octadecatrienoyl-(2S)-hydroxyglycine = (9Z,12Z,15Z)-octadecatrienamide + glyoxylate</text>
        <dbReference type="Rhea" id="RHEA:58644"/>
        <dbReference type="ChEBI" id="CHEBI:36655"/>
        <dbReference type="ChEBI" id="CHEBI:142684"/>
        <dbReference type="ChEBI" id="CHEBI:142697"/>
    </reaction>
</comment>
<comment type="catalytic activity">
    <reaction evidence="33">
        <text>N-decanoyl-(2S)-hydroxyglycine = decanamide + glyoxylate</text>
        <dbReference type="Rhea" id="RHEA:58620"/>
        <dbReference type="ChEBI" id="CHEBI:36655"/>
        <dbReference type="ChEBI" id="CHEBI:38833"/>
        <dbReference type="ChEBI" id="CHEBI:142692"/>
    </reaction>
</comment>
<evidence type="ECO:0000256" key="35">
    <source>
        <dbReference type="PIRSR" id="PIRSR600720-1"/>
    </source>
</evidence>
<keyword evidence="19" id="KW-0511">Multifunctional enzyme</keyword>
<keyword evidence="11" id="KW-1133">Transmembrane helix</keyword>
<evidence type="ECO:0000256" key="25">
    <source>
        <dbReference type="ARBA" id="ARBA00050684"/>
    </source>
</evidence>
<dbReference type="GO" id="GO:0005507">
    <property type="term" value="F:copper ion binding"/>
    <property type="evidence" value="ECO:0007669"/>
    <property type="project" value="InterPro"/>
</dbReference>
<evidence type="ECO:0000256" key="23">
    <source>
        <dbReference type="ARBA" id="ARBA00050384"/>
    </source>
</evidence>
<feature type="disulfide bond" evidence="37">
    <location>
        <begin position="288"/>
        <end position="310"/>
    </location>
</feature>
<evidence type="ECO:0000256" key="41">
    <source>
        <dbReference type="SAM" id="SignalP"/>
    </source>
</evidence>
<dbReference type="InterPro" id="IPR024548">
    <property type="entry name" value="Cu2_monoox_C"/>
</dbReference>
<feature type="compositionally biased region" description="Acidic residues" evidence="40">
    <location>
        <begin position="881"/>
        <end position="893"/>
    </location>
</feature>
<evidence type="ECO:0000256" key="22">
    <source>
        <dbReference type="ARBA" id="ARBA00050178"/>
    </source>
</evidence>
<comment type="catalytic activity">
    <reaction evidence="26">
        <text>N-dodecanoyl-(2S)-hydroxyglycine = dodecanamide + glyoxylate</text>
        <dbReference type="Rhea" id="RHEA:58624"/>
        <dbReference type="ChEBI" id="CHEBI:34726"/>
        <dbReference type="ChEBI" id="CHEBI:36655"/>
        <dbReference type="ChEBI" id="CHEBI:142693"/>
    </reaction>
</comment>
<comment type="catalytic activity">
    <reaction evidence="28">
        <text>N-decanoylglycine + 2 L-ascorbate + O2 = N-decanoyl-(2S)-hydroxyglycine + 2 monodehydro-L-ascorbate radical + H2O</text>
        <dbReference type="Rhea" id="RHEA:58608"/>
        <dbReference type="ChEBI" id="CHEBI:15377"/>
        <dbReference type="ChEBI" id="CHEBI:15379"/>
        <dbReference type="ChEBI" id="CHEBI:38290"/>
        <dbReference type="ChEBI" id="CHEBI:59513"/>
        <dbReference type="ChEBI" id="CHEBI:142680"/>
        <dbReference type="ChEBI" id="CHEBI:142692"/>
    </reaction>
</comment>
<dbReference type="Gene3D" id="2.60.120.230">
    <property type="match status" value="1"/>
</dbReference>
<feature type="repeat" description="NHL" evidence="39">
    <location>
        <begin position="567"/>
        <end position="608"/>
    </location>
</feature>
<evidence type="ECO:0000256" key="26">
    <source>
        <dbReference type="ARBA" id="ARBA00050949"/>
    </source>
</evidence>
<feature type="glycosylation site" description="N-linked (GlcNAc...) asparagine" evidence="38">
    <location>
        <position position="762"/>
    </location>
</feature>
<comment type="subunit">
    <text evidence="34">Monomer. Interacts with RASSF9.</text>
</comment>
<feature type="binding site" evidence="35">
    <location>
        <position position="703"/>
    </location>
    <ligand>
        <name>a protein</name>
        <dbReference type="ChEBI" id="CHEBI:16541"/>
    </ligand>
    <ligandPart>
        <name>C-terminal Xaa-(2S)-2-hydroxyglycine residue</name>
        <dbReference type="ChEBI" id="CHEBI:142768"/>
    </ligandPart>
</feature>
<comment type="similarity">
    <text evidence="4">In the N-terminal section; belongs to the copper type II ascorbate-dependent monooxygenase family.</text>
</comment>
<dbReference type="PANTHER" id="PTHR10680">
    <property type="entry name" value="PEPTIDYL-GLYCINE ALPHA-AMIDATING MONOOXYGENASE"/>
    <property type="match status" value="1"/>
</dbReference>
<comment type="catalytic activity">
    <reaction evidence="25">
        <text>N-tetradecanoyl-(2S)-hydroxyglycine = tetradecamide + glyoxylate</text>
        <dbReference type="Rhea" id="RHEA:58632"/>
        <dbReference type="ChEBI" id="CHEBI:36655"/>
        <dbReference type="ChEBI" id="CHEBI:137125"/>
        <dbReference type="ChEBI" id="CHEBI:142694"/>
    </reaction>
</comment>
<evidence type="ECO:0000256" key="12">
    <source>
        <dbReference type="ARBA" id="ARBA00023002"/>
    </source>
</evidence>
<evidence type="ECO:0000256" key="40">
    <source>
        <dbReference type="SAM" id="MobiDB-lite"/>
    </source>
</evidence>
<feature type="binding site" evidence="36">
    <location>
        <position position="584"/>
    </location>
    <ligand>
        <name>Ca(2+)</name>
        <dbReference type="ChEBI" id="CHEBI:29108"/>
        <note>structural</note>
    </ligand>
</feature>
<dbReference type="InterPro" id="IPR008977">
    <property type="entry name" value="PHM/PNGase_F_dom_sf"/>
</dbReference>
<evidence type="ECO:0000256" key="18">
    <source>
        <dbReference type="ARBA" id="ARBA00023239"/>
    </source>
</evidence>
<dbReference type="GO" id="GO:0031418">
    <property type="term" value="F:L-ascorbic acid binding"/>
    <property type="evidence" value="ECO:0007669"/>
    <property type="project" value="UniProtKB-KW"/>
</dbReference>
<dbReference type="VGNC" id="VGNC:32561">
    <property type="gene designation" value="PAM"/>
</dbReference>
<feature type="repeat" description="NHL" evidence="39">
    <location>
        <begin position="766"/>
        <end position="809"/>
    </location>
</feature>
<name>A0A3Q1M2B1_BOVIN</name>
<evidence type="ECO:0000256" key="36">
    <source>
        <dbReference type="PIRSR" id="PIRSR600720-2"/>
    </source>
</evidence>
<feature type="binding site" evidence="36">
    <location>
        <position position="103"/>
    </location>
    <ligand>
        <name>Cu(2+)</name>
        <dbReference type="ChEBI" id="CHEBI:29036"/>
        <label>1</label>
        <note>catalytic</note>
    </ligand>
</feature>
<keyword evidence="9 36" id="KW-0862">Zinc</keyword>
<evidence type="ECO:0000256" key="21">
    <source>
        <dbReference type="ARBA" id="ARBA00048431"/>
    </source>
</evidence>
<dbReference type="SUPFAM" id="SSF63829">
    <property type="entry name" value="Calcium-dependent phosphotriesterase"/>
    <property type="match status" value="1"/>
</dbReference>
<keyword evidence="7 41" id="KW-0732">Signal</keyword>
<dbReference type="FunFam" id="2.60.120.230:FF:000002">
    <property type="entry name" value="Peptidyl-glycine alpha-amidating monooxygenase B"/>
    <property type="match status" value="1"/>
</dbReference>
<dbReference type="GO" id="GO:0004598">
    <property type="term" value="F:peptidylamidoglycolate lyase activity"/>
    <property type="evidence" value="ECO:0007669"/>
    <property type="project" value="UniProtKB-EC"/>
</dbReference>
<evidence type="ECO:0000256" key="19">
    <source>
        <dbReference type="ARBA" id="ARBA00023268"/>
    </source>
</evidence>
<evidence type="ECO:0000256" key="16">
    <source>
        <dbReference type="ARBA" id="ARBA00023157"/>
    </source>
</evidence>
<dbReference type="Gene3D" id="2.60.120.310">
    <property type="entry name" value="Copper type II, ascorbate-dependent monooxygenase, N-terminal domain"/>
    <property type="match status" value="1"/>
</dbReference>
<comment type="catalytic activity">
    <reaction evidence="24">
        <text>N-(9Z,12Z,15Z)-octadecatrienoylglycine + 2 L-ascorbate + O2 = N-(9Z,12Z,15Z)-octadecatrienoyl-(2S)-hydroxyglycine + 2 monodehydro-L-ascorbate radical + H2O</text>
        <dbReference type="Rhea" id="RHEA:58548"/>
        <dbReference type="ChEBI" id="CHEBI:15377"/>
        <dbReference type="ChEBI" id="CHEBI:15379"/>
        <dbReference type="ChEBI" id="CHEBI:38290"/>
        <dbReference type="ChEBI" id="CHEBI:59513"/>
        <dbReference type="ChEBI" id="CHEBI:142679"/>
        <dbReference type="ChEBI" id="CHEBI:142697"/>
    </reaction>
</comment>
<dbReference type="Gene3D" id="2.120.10.30">
    <property type="entry name" value="TolB, C-terminal domain"/>
    <property type="match status" value="1"/>
</dbReference>
<feature type="binding site" evidence="36">
    <location>
        <position position="687"/>
    </location>
    <ligand>
        <name>Zn(2+)</name>
        <dbReference type="ChEBI" id="CHEBI:29105"/>
        <note>catalytic</note>
    </ligand>
</feature>
<feature type="binding site" evidence="36">
    <location>
        <position position="167"/>
    </location>
    <ligand>
        <name>Cu(2+)</name>
        <dbReference type="ChEBI" id="CHEBI:29036"/>
        <label>1</label>
        <note>catalytic</note>
    </ligand>
</feature>
<evidence type="ECO:0000256" key="2">
    <source>
        <dbReference type="ARBA" id="ARBA00004160"/>
    </source>
</evidence>
<evidence type="ECO:0000313" key="44">
    <source>
        <dbReference type="Ensembl" id="ENSBTAP00000063908.1"/>
    </source>
</evidence>
<keyword evidence="12" id="KW-0560">Oxidoreductase</keyword>
<dbReference type="Pfam" id="PF01436">
    <property type="entry name" value="NHL"/>
    <property type="match status" value="4"/>
</dbReference>
<keyword evidence="10" id="KW-0847">Vitamin C</keyword>
<dbReference type="CDD" id="cd14958">
    <property type="entry name" value="NHL_PAL_like"/>
    <property type="match status" value="1"/>
</dbReference>
<feature type="chain" id="PRO_5018683404" evidence="41">
    <location>
        <begin position="21"/>
        <end position="904"/>
    </location>
</feature>
<keyword evidence="36" id="KW-0106">Calcium</keyword>
<dbReference type="GeneTree" id="ENSGT00940000156369"/>
<evidence type="ECO:0000259" key="43">
    <source>
        <dbReference type="Pfam" id="PF03712"/>
    </source>
</evidence>
<feature type="region of interest" description="Disordered" evidence="40">
    <location>
        <begin position="869"/>
        <end position="904"/>
    </location>
</feature>
<feature type="disulfide bond" evidence="37">
    <location>
        <begin position="76"/>
        <end position="121"/>
    </location>
</feature>
<evidence type="ECO:0000256" key="1">
    <source>
        <dbReference type="ARBA" id="ARBA00000686"/>
    </source>
</evidence>
<feature type="compositionally biased region" description="Pro residues" evidence="40">
    <location>
        <begin position="895"/>
        <end position="904"/>
    </location>
</feature>
<keyword evidence="15" id="KW-0472">Membrane</keyword>
<dbReference type="Pfam" id="PF01082">
    <property type="entry name" value="Cu2_monooxygen"/>
    <property type="match status" value="1"/>
</dbReference>
<feature type="binding site" evidence="36">
    <location>
        <position position="309"/>
    </location>
    <ligand>
        <name>Cu(2+)</name>
        <dbReference type="ChEBI" id="CHEBI:29036"/>
        <label>1</label>
        <note>catalytic</note>
    </ligand>
</feature>
<proteinExistence type="inferred from homology"/>
<feature type="disulfide bond" evidence="37">
    <location>
        <begin position="699"/>
        <end position="710"/>
    </location>
</feature>
<evidence type="ECO:0000256" key="28">
    <source>
        <dbReference type="ARBA" id="ARBA00051560"/>
    </source>
</evidence>
<comment type="similarity">
    <text evidence="3">In the C-terminal section; belongs to the peptidyl-alpha-hydroxyglycine alpha-amidating lyase family.</text>
</comment>
<dbReference type="FunFam" id="2.60.120.310:FF:000001">
    <property type="entry name" value="peptidyl-glycine alpha-amidating monooxygenase isoform X1"/>
    <property type="match status" value="1"/>
</dbReference>
<evidence type="ECO:0000256" key="6">
    <source>
        <dbReference type="ARBA" id="ARBA00022723"/>
    </source>
</evidence>
<evidence type="ECO:0000256" key="39">
    <source>
        <dbReference type="PROSITE-ProRule" id="PRU00504"/>
    </source>
</evidence>
<feature type="binding site" evidence="36">
    <location>
        <position position="784"/>
    </location>
    <ligand>
        <name>Ca(2+)</name>
        <dbReference type="ChEBI" id="CHEBI:29108"/>
        <note>structural</note>
    </ligand>
</feature>
<reference evidence="44" key="1">
    <citation type="submission" date="2018-03" db="EMBL/GenBank/DDBJ databases">
        <title>ARS-UCD1.2.</title>
        <authorList>
            <person name="Rosen B.D."/>
            <person name="Bickhart D.M."/>
            <person name="Koren S."/>
            <person name="Schnabel R.D."/>
            <person name="Hall R."/>
            <person name="Zimin A."/>
            <person name="Dreischer C."/>
            <person name="Schultheiss S."/>
            <person name="Schroeder S.G."/>
            <person name="Elsik C.G."/>
            <person name="Couldrey C."/>
            <person name="Liu G.E."/>
            <person name="Van Tassell C.P."/>
            <person name="Phillippy A.M."/>
            <person name="Smith T.P.L."/>
            <person name="Medrano J.F."/>
        </authorList>
    </citation>
    <scope>NUCLEOTIDE SEQUENCE [LARGE SCALE GENOMIC DNA]</scope>
    <source>
        <strain evidence="44">Hereford</strain>
    </source>
</reference>
<feature type="binding site" evidence="35">
    <location>
        <position position="651"/>
    </location>
    <ligand>
        <name>a protein</name>
        <dbReference type="ChEBI" id="CHEBI:16541"/>
    </ligand>
    <ligandPart>
        <name>C-terminal Xaa-(2S)-2-hydroxyglycine residue</name>
        <dbReference type="ChEBI" id="CHEBI:142768"/>
    </ligandPart>
</feature>